<dbReference type="GO" id="GO:0005198">
    <property type="term" value="F:structural molecule activity"/>
    <property type="evidence" value="ECO:0007669"/>
    <property type="project" value="TreeGrafter"/>
</dbReference>
<evidence type="ECO:0000256" key="3">
    <source>
        <dbReference type="ARBA" id="ARBA00022737"/>
    </source>
</evidence>
<dbReference type="PANTHER" id="PTHR13923">
    <property type="entry name" value="SEC31-RELATED PROTEIN"/>
    <property type="match status" value="1"/>
</dbReference>
<gene>
    <name evidence="4" type="ORF">K435DRAFT_888813</name>
</gene>
<dbReference type="Gene3D" id="1.25.40.980">
    <property type="match status" value="1"/>
</dbReference>
<reference evidence="4 5" key="1">
    <citation type="journal article" date="2019" name="Nat. Ecol. Evol.">
        <title>Megaphylogeny resolves global patterns of mushroom evolution.</title>
        <authorList>
            <person name="Varga T."/>
            <person name="Krizsan K."/>
            <person name="Foldi C."/>
            <person name="Dima B."/>
            <person name="Sanchez-Garcia M."/>
            <person name="Sanchez-Ramirez S."/>
            <person name="Szollosi G.J."/>
            <person name="Szarkandi J.G."/>
            <person name="Papp V."/>
            <person name="Albert L."/>
            <person name="Andreopoulos W."/>
            <person name="Angelini C."/>
            <person name="Antonin V."/>
            <person name="Barry K.W."/>
            <person name="Bougher N.L."/>
            <person name="Buchanan P."/>
            <person name="Buyck B."/>
            <person name="Bense V."/>
            <person name="Catcheside P."/>
            <person name="Chovatia M."/>
            <person name="Cooper J."/>
            <person name="Damon W."/>
            <person name="Desjardin D."/>
            <person name="Finy P."/>
            <person name="Geml J."/>
            <person name="Haridas S."/>
            <person name="Hughes K."/>
            <person name="Justo A."/>
            <person name="Karasinski D."/>
            <person name="Kautmanova I."/>
            <person name="Kiss B."/>
            <person name="Kocsube S."/>
            <person name="Kotiranta H."/>
            <person name="LaButti K.M."/>
            <person name="Lechner B.E."/>
            <person name="Liimatainen K."/>
            <person name="Lipzen A."/>
            <person name="Lukacs Z."/>
            <person name="Mihaltcheva S."/>
            <person name="Morgado L.N."/>
            <person name="Niskanen T."/>
            <person name="Noordeloos M.E."/>
            <person name="Ohm R.A."/>
            <person name="Ortiz-Santana B."/>
            <person name="Ovrebo C."/>
            <person name="Racz N."/>
            <person name="Riley R."/>
            <person name="Savchenko A."/>
            <person name="Shiryaev A."/>
            <person name="Soop K."/>
            <person name="Spirin V."/>
            <person name="Szebenyi C."/>
            <person name="Tomsovsky M."/>
            <person name="Tulloss R.E."/>
            <person name="Uehling J."/>
            <person name="Grigoriev I.V."/>
            <person name="Vagvolgyi C."/>
            <person name="Papp T."/>
            <person name="Martin F.M."/>
            <person name="Miettinen O."/>
            <person name="Hibbett D.S."/>
            <person name="Nagy L.G."/>
        </authorList>
    </citation>
    <scope>NUCLEOTIDE SEQUENCE [LARGE SCALE GENOMIC DNA]</scope>
    <source>
        <strain evidence="4 5">CBS 962.96</strain>
    </source>
</reference>
<dbReference type="EMBL" id="ML180241">
    <property type="protein sequence ID" value="THU78208.1"/>
    <property type="molecule type" value="Genomic_DNA"/>
</dbReference>
<evidence type="ECO:0000256" key="2">
    <source>
        <dbReference type="ARBA" id="ARBA00022574"/>
    </source>
</evidence>
<dbReference type="OrthoDB" id="542917at2759"/>
<accession>A0A4S8KS52</accession>
<protein>
    <submittedName>
        <fullName evidence="4">Uncharacterized protein</fullName>
    </submittedName>
</protein>
<dbReference type="AlphaFoldDB" id="A0A4S8KS52"/>
<proteinExistence type="predicted"/>
<organism evidence="4 5">
    <name type="scientific">Dendrothele bispora (strain CBS 962.96)</name>
    <dbReference type="NCBI Taxonomy" id="1314807"/>
    <lineage>
        <taxon>Eukaryota</taxon>
        <taxon>Fungi</taxon>
        <taxon>Dikarya</taxon>
        <taxon>Basidiomycota</taxon>
        <taxon>Agaricomycotina</taxon>
        <taxon>Agaricomycetes</taxon>
        <taxon>Agaricomycetidae</taxon>
        <taxon>Agaricales</taxon>
        <taxon>Agaricales incertae sedis</taxon>
        <taxon>Dendrothele</taxon>
    </lineage>
</organism>
<keyword evidence="1" id="KW-0813">Transport</keyword>
<keyword evidence="5" id="KW-1185">Reference proteome</keyword>
<dbReference type="InterPro" id="IPR040251">
    <property type="entry name" value="SEC31-like"/>
</dbReference>
<dbReference type="GO" id="GO:0070971">
    <property type="term" value="C:endoplasmic reticulum exit site"/>
    <property type="evidence" value="ECO:0007669"/>
    <property type="project" value="TreeGrafter"/>
</dbReference>
<dbReference type="Proteomes" id="UP000297245">
    <property type="component" value="Unassembled WGS sequence"/>
</dbReference>
<sequence length="201" mass="21913">MGVAGGHGTTQQVLVPHTDYGLDSSKLVTKALVLGDFESAVELCLSSDRFVNALLLSLRLFQSIVTNDLIDIVQNADLQEWQEIFVVLCTFASKEEFSGLAEQLGRRLEFQYTIATSSSDSELAPKANDYRKYATLTYLASARLERLVNIWSEEMAEEQAALAAERNGSHYSAHAQALSATDYKDGDLALATAGAEADVKI</sequence>
<dbReference type="GO" id="GO:0030127">
    <property type="term" value="C:COPII vesicle coat"/>
    <property type="evidence" value="ECO:0007669"/>
    <property type="project" value="TreeGrafter"/>
</dbReference>
<dbReference type="PANTHER" id="PTHR13923:SF11">
    <property type="entry name" value="SECRETORY 31, ISOFORM D"/>
    <property type="match status" value="1"/>
</dbReference>
<evidence type="ECO:0000313" key="5">
    <source>
        <dbReference type="Proteomes" id="UP000297245"/>
    </source>
</evidence>
<evidence type="ECO:0000313" key="4">
    <source>
        <dbReference type="EMBL" id="THU78208.1"/>
    </source>
</evidence>
<evidence type="ECO:0000256" key="1">
    <source>
        <dbReference type="ARBA" id="ARBA00022448"/>
    </source>
</evidence>
<dbReference type="GO" id="GO:0007029">
    <property type="term" value="P:endoplasmic reticulum organization"/>
    <property type="evidence" value="ECO:0007669"/>
    <property type="project" value="TreeGrafter"/>
</dbReference>
<keyword evidence="3" id="KW-0677">Repeat</keyword>
<dbReference type="GO" id="GO:0090110">
    <property type="term" value="P:COPII-coated vesicle cargo loading"/>
    <property type="evidence" value="ECO:0007669"/>
    <property type="project" value="TreeGrafter"/>
</dbReference>
<dbReference type="Gene3D" id="1.25.40.1030">
    <property type="match status" value="1"/>
</dbReference>
<keyword evidence="2" id="KW-0853">WD repeat</keyword>
<name>A0A4S8KS52_DENBC</name>